<evidence type="ECO:0008006" key="8">
    <source>
        <dbReference type="Google" id="ProtNLM"/>
    </source>
</evidence>
<dbReference type="AlphaFoldDB" id="A0A814HB43"/>
<dbReference type="PANTHER" id="PTHR21255:SF65">
    <property type="entry name" value="TCTEX1 DOMAIN-CONTAINING PROTEIN 2"/>
    <property type="match status" value="1"/>
</dbReference>
<protein>
    <recommendedName>
        <fullName evidence="8">Dynein light chain</fullName>
    </recommendedName>
</protein>
<evidence type="ECO:0000313" key="3">
    <source>
        <dbReference type="EMBL" id="CAF0807840.1"/>
    </source>
</evidence>
<evidence type="ECO:0000313" key="7">
    <source>
        <dbReference type="Proteomes" id="UP000663829"/>
    </source>
</evidence>
<dbReference type="GO" id="GO:0045505">
    <property type="term" value="F:dynein intermediate chain binding"/>
    <property type="evidence" value="ECO:0007669"/>
    <property type="project" value="TreeGrafter"/>
</dbReference>
<dbReference type="PANTHER" id="PTHR21255">
    <property type="entry name" value="T-COMPLEX-ASSOCIATED-TESTIS-EXPRESSED 1/ DYNEIN LIGHT CHAIN"/>
    <property type="match status" value="1"/>
</dbReference>
<dbReference type="Proteomes" id="UP000681722">
    <property type="component" value="Unassembled WGS sequence"/>
</dbReference>
<dbReference type="Proteomes" id="UP000682733">
    <property type="component" value="Unassembled WGS sequence"/>
</dbReference>
<gene>
    <name evidence="4" type="ORF">GPM918_LOCUS14082</name>
    <name evidence="3" type="ORF">OVA965_LOCUS4991</name>
    <name evidence="6" type="ORF">SRO942_LOCUS14082</name>
    <name evidence="5" type="ORF">TMI583_LOCUS4989</name>
</gene>
<comment type="similarity">
    <text evidence="1">Belongs to the dynein light chain Tctex-type family.</text>
</comment>
<evidence type="ECO:0000313" key="5">
    <source>
        <dbReference type="EMBL" id="CAF3591563.1"/>
    </source>
</evidence>
<dbReference type="Proteomes" id="UP000677228">
    <property type="component" value="Unassembled WGS sequence"/>
</dbReference>
<dbReference type="EMBL" id="CAJNOQ010003336">
    <property type="protein sequence ID" value="CAF1007392.1"/>
    <property type="molecule type" value="Genomic_DNA"/>
</dbReference>
<dbReference type="EMBL" id="CAJOBC010003336">
    <property type="protein sequence ID" value="CAF3778586.1"/>
    <property type="molecule type" value="Genomic_DNA"/>
</dbReference>
<name>A0A814HB43_9BILA</name>
<dbReference type="EMBL" id="CAJNOK010001362">
    <property type="protein sequence ID" value="CAF0807840.1"/>
    <property type="molecule type" value="Genomic_DNA"/>
</dbReference>
<dbReference type="OrthoDB" id="10260741at2759"/>
<keyword evidence="7" id="KW-1185">Reference proteome</keyword>
<evidence type="ECO:0000256" key="1">
    <source>
        <dbReference type="ARBA" id="ARBA00005361"/>
    </source>
</evidence>
<dbReference type="GO" id="GO:0007018">
    <property type="term" value="P:microtubule-based movement"/>
    <property type="evidence" value="ECO:0007669"/>
    <property type="project" value="TreeGrafter"/>
</dbReference>
<dbReference type="CDD" id="cd21451">
    <property type="entry name" value="DLC-like_TCTEX1D"/>
    <property type="match status" value="1"/>
</dbReference>
<dbReference type="EMBL" id="CAJOBA010001362">
    <property type="protein sequence ID" value="CAF3591563.1"/>
    <property type="molecule type" value="Genomic_DNA"/>
</dbReference>
<dbReference type="InterPro" id="IPR038586">
    <property type="entry name" value="Tctex-1-like_sf"/>
</dbReference>
<dbReference type="Proteomes" id="UP000663829">
    <property type="component" value="Unassembled WGS sequence"/>
</dbReference>
<proteinExistence type="inferred from homology"/>
<reference evidence="4" key="1">
    <citation type="submission" date="2021-02" db="EMBL/GenBank/DDBJ databases">
        <authorList>
            <person name="Nowell W R."/>
        </authorList>
    </citation>
    <scope>NUCLEOTIDE SEQUENCE</scope>
</reference>
<organism evidence="4 7">
    <name type="scientific">Didymodactylos carnosus</name>
    <dbReference type="NCBI Taxonomy" id="1234261"/>
    <lineage>
        <taxon>Eukaryota</taxon>
        <taxon>Metazoa</taxon>
        <taxon>Spiralia</taxon>
        <taxon>Gnathifera</taxon>
        <taxon>Rotifera</taxon>
        <taxon>Eurotatoria</taxon>
        <taxon>Bdelloidea</taxon>
        <taxon>Philodinida</taxon>
        <taxon>Philodinidae</taxon>
        <taxon>Didymodactylos</taxon>
    </lineage>
</organism>
<comment type="caution">
    <text evidence="4">The sequence shown here is derived from an EMBL/GenBank/DDBJ whole genome shotgun (WGS) entry which is preliminary data.</text>
</comment>
<feature type="region of interest" description="Disordered" evidence="2">
    <location>
        <begin position="1"/>
        <end position="32"/>
    </location>
</feature>
<feature type="compositionally biased region" description="Basic and acidic residues" evidence="2">
    <location>
        <begin position="1"/>
        <end position="18"/>
    </location>
</feature>
<accession>A0A814HB43</accession>
<evidence type="ECO:0000313" key="6">
    <source>
        <dbReference type="EMBL" id="CAF3778586.1"/>
    </source>
</evidence>
<dbReference type="InterPro" id="IPR005334">
    <property type="entry name" value="Tctex-1-like"/>
</dbReference>
<dbReference type="Pfam" id="PF03645">
    <property type="entry name" value="Tctex-1"/>
    <property type="match status" value="1"/>
</dbReference>
<dbReference type="GO" id="GO:0005737">
    <property type="term" value="C:cytoplasm"/>
    <property type="evidence" value="ECO:0007669"/>
    <property type="project" value="TreeGrafter"/>
</dbReference>
<evidence type="ECO:0000256" key="2">
    <source>
        <dbReference type="SAM" id="MobiDB-lite"/>
    </source>
</evidence>
<evidence type="ECO:0000313" key="4">
    <source>
        <dbReference type="EMBL" id="CAF1007392.1"/>
    </source>
</evidence>
<dbReference type="GO" id="GO:0005868">
    <property type="term" value="C:cytoplasmic dynein complex"/>
    <property type="evidence" value="ECO:0007669"/>
    <property type="project" value="TreeGrafter"/>
</dbReference>
<sequence length="162" mass="19199">MADDNSARRDSSHRDSIRRQSMIRSRRQSSLNSIPRSFDRRLIRYENTYRMEPDQDRKIDIGKVKRIAQMVLDSAVKDYVYDAQNAKLLVGRLSDQIRNQMKQLPANRFKFITHVSLGQKKHQDLRVTSRCLWDVKWDRHITVSKEGKDFYVTATIFCVYSD</sequence>
<dbReference type="Gene3D" id="3.30.1140.40">
    <property type="entry name" value="Tctex-1"/>
    <property type="match status" value="1"/>
</dbReference>